<reference evidence="2" key="1">
    <citation type="submission" date="2023-01" db="EMBL/GenBank/DDBJ databases">
        <title>Exophiala dermititidis isolated from Cystic Fibrosis Patient.</title>
        <authorList>
            <person name="Kurbessoian T."/>
            <person name="Crocker A."/>
            <person name="Murante D."/>
            <person name="Hogan D.A."/>
            <person name="Stajich J.E."/>
        </authorList>
    </citation>
    <scope>NUCLEOTIDE SEQUENCE</scope>
    <source>
        <strain evidence="2">Ex8</strain>
    </source>
</reference>
<sequence>MIYFTYSPSHLLLSYYPSTPALSCCPPFIPLASKPSLLQYQHFPPCIARRKQRTTSRTNTTPPMVKQSGWPAGPLVLSEADRHQIQTALRYLNRLQADLT</sequence>
<dbReference type="EMBL" id="JAJGCB010000024">
    <property type="protein sequence ID" value="KAJ8987558.1"/>
    <property type="molecule type" value="Genomic_DNA"/>
</dbReference>
<evidence type="ECO:0000313" key="3">
    <source>
        <dbReference type="Proteomes" id="UP001161757"/>
    </source>
</evidence>
<evidence type="ECO:0000256" key="1">
    <source>
        <dbReference type="SAM" id="MobiDB-lite"/>
    </source>
</evidence>
<gene>
    <name evidence="2" type="ORF">HRR80_008457</name>
</gene>
<dbReference type="Proteomes" id="UP001161757">
    <property type="component" value="Unassembled WGS sequence"/>
</dbReference>
<comment type="caution">
    <text evidence="2">The sequence shown here is derived from an EMBL/GenBank/DDBJ whole genome shotgun (WGS) entry which is preliminary data.</text>
</comment>
<feature type="region of interest" description="Disordered" evidence="1">
    <location>
        <begin position="49"/>
        <end position="71"/>
    </location>
</feature>
<accession>A0AAN6ELT9</accession>
<proteinExistence type="predicted"/>
<protein>
    <submittedName>
        <fullName evidence="2">Uncharacterized protein</fullName>
    </submittedName>
</protein>
<name>A0AAN6ELT9_EXODE</name>
<organism evidence="2 3">
    <name type="scientific">Exophiala dermatitidis</name>
    <name type="common">Black yeast-like fungus</name>
    <name type="synonym">Wangiella dermatitidis</name>
    <dbReference type="NCBI Taxonomy" id="5970"/>
    <lineage>
        <taxon>Eukaryota</taxon>
        <taxon>Fungi</taxon>
        <taxon>Dikarya</taxon>
        <taxon>Ascomycota</taxon>
        <taxon>Pezizomycotina</taxon>
        <taxon>Eurotiomycetes</taxon>
        <taxon>Chaetothyriomycetidae</taxon>
        <taxon>Chaetothyriales</taxon>
        <taxon>Herpotrichiellaceae</taxon>
        <taxon>Exophiala</taxon>
    </lineage>
</organism>
<dbReference type="AlphaFoldDB" id="A0AAN6ELT9"/>
<evidence type="ECO:0000313" key="2">
    <source>
        <dbReference type="EMBL" id="KAJ8987558.1"/>
    </source>
</evidence>